<dbReference type="InterPro" id="IPR043712">
    <property type="entry name" value="DUF5652"/>
</dbReference>
<feature type="transmembrane region" description="Helical" evidence="1">
    <location>
        <begin position="15"/>
        <end position="36"/>
    </location>
</feature>
<accession>A0A1F6E3S5</accession>
<gene>
    <name evidence="3" type="ORF">A3C95_02375</name>
</gene>
<feature type="domain" description="DUF5652" evidence="2">
    <location>
        <begin position="19"/>
        <end position="73"/>
    </location>
</feature>
<dbReference type="AlphaFoldDB" id="A0A1F6E3S5"/>
<evidence type="ECO:0000313" key="4">
    <source>
        <dbReference type="Proteomes" id="UP000177107"/>
    </source>
</evidence>
<proteinExistence type="predicted"/>
<dbReference type="EMBL" id="MFLM01000020">
    <property type="protein sequence ID" value="OGG67862.1"/>
    <property type="molecule type" value="Genomic_DNA"/>
</dbReference>
<protein>
    <recommendedName>
        <fullName evidence="2">DUF5652 domain-containing protein</fullName>
    </recommendedName>
</protein>
<sequence length="91" mass="10052">MRDFSPFYTPFDVGFLGLLLPFVIVVAVAVLILKGFSLWYAARGGQKYWFIALLIVNTLGLLEIMYLLFFRPNAPYGTKSTPSGDSSPVAA</sequence>
<keyword evidence="1" id="KW-0472">Membrane</keyword>
<dbReference type="Pfam" id="PF18893">
    <property type="entry name" value="DUF5652"/>
    <property type="match status" value="1"/>
</dbReference>
<name>A0A1F6E3S5_9BACT</name>
<organism evidence="3 4">
    <name type="scientific">Candidatus Kaiserbacteria bacterium RIFCSPHIGHO2_02_FULL_56_30</name>
    <dbReference type="NCBI Taxonomy" id="1798499"/>
    <lineage>
        <taxon>Bacteria</taxon>
        <taxon>Candidatus Kaiseribacteriota</taxon>
    </lineage>
</organism>
<dbReference type="Proteomes" id="UP000177107">
    <property type="component" value="Unassembled WGS sequence"/>
</dbReference>
<evidence type="ECO:0000259" key="2">
    <source>
        <dbReference type="Pfam" id="PF18893"/>
    </source>
</evidence>
<comment type="caution">
    <text evidence="3">The sequence shown here is derived from an EMBL/GenBank/DDBJ whole genome shotgun (WGS) entry which is preliminary data.</text>
</comment>
<dbReference type="STRING" id="1798499.A3C95_02375"/>
<evidence type="ECO:0000313" key="3">
    <source>
        <dbReference type="EMBL" id="OGG67862.1"/>
    </source>
</evidence>
<evidence type="ECO:0000256" key="1">
    <source>
        <dbReference type="SAM" id="Phobius"/>
    </source>
</evidence>
<keyword evidence="1" id="KW-0812">Transmembrane</keyword>
<reference evidence="3 4" key="1">
    <citation type="journal article" date="2016" name="Nat. Commun.">
        <title>Thousands of microbial genomes shed light on interconnected biogeochemical processes in an aquifer system.</title>
        <authorList>
            <person name="Anantharaman K."/>
            <person name="Brown C.T."/>
            <person name="Hug L.A."/>
            <person name="Sharon I."/>
            <person name="Castelle C.J."/>
            <person name="Probst A.J."/>
            <person name="Thomas B.C."/>
            <person name="Singh A."/>
            <person name="Wilkins M.J."/>
            <person name="Karaoz U."/>
            <person name="Brodie E.L."/>
            <person name="Williams K.H."/>
            <person name="Hubbard S.S."/>
            <person name="Banfield J.F."/>
        </authorList>
    </citation>
    <scope>NUCLEOTIDE SEQUENCE [LARGE SCALE GENOMIC DNA]</scope>
</reference>
<feature type="transmembrane region" description="Helical" evidence="1">
    <location>
        <begin position="48"/>
        <end position="69"/>
    </location>
</feature>
<keyword evidence="1" id="KW-1133">Transmembrane helix</keyword>